<dbReference type="InterPro" id="IPR001128">
    <property type="entry name" value="Cyt_P450"/>
</dbReference>
<evidence type="ECO:0000256" key="7">
    <source>
        <dbReference type="RuleBase" id="RU000461"/>
    </source>
</evidence>
<organism evidence="10 11">
    <name type="scientific">Aureococcus anophagefferens</name>
    <name type="common">Harmful bloom alga</name>
    <dbReference type="NCBI Taxonomy" id="44056"/>
    <lineage>
        <taxon>Eukaryota</taxon>
        <taxon>Sar</taxon>
        <taxon>Stramenopiles</taxon>
        <taxon>Ochrophyta</taxon>
        <taxon>Pelagophyceae</taxon>
        <taxon>Pelagomonadales</taxon>
        <taxon>Pelagomonadaceae</taxon>
        <taxon>Aureococcus</taxon>
    </lineage>
</organism>
<accession>A0ABR1FYL5</accession>
<comment type="similarity">
    <text evidence="1 7">Belongs to the cytochrome P450 family.</text>
</comment>
<dbReference type="PANTHER" id="PTHR24291:SF50">
    <property type="entry name" value="BIFUNCTIONAL ALBAFLAVENONE MONOOXYGENASE_TERPENE SYNTHASE"/>
    <property type="match status" value="1"/>
</dbReference>
<evidence type="ECO:0000256" key="2">
    <source>
        <dbReference type="ARBA" id="ARBA00022617"/>
    </source>
</evidence>
<name>A0ABR1FYL5_AURAN</name>
<evidence type="ECO:0000256" key="1">
    <source>
        <dbReference type="ARBA" id="ARBA00010617"/>
    </source>
</evidence>
<dbReference type="SUPFAM" id="SSF48264">
    <property type="entry name" value="Cytochrome P450"/>
    <property type="match status" value="1"/>
</dbReference>
<comment type="caution">
    <text evidence="10">The sequence shown here is derived from an EMBL/GenBank/DDBJ whole genome shotgun (WGS) entry which is preliminary data.</text>
</comment>
<keyword evidence="11" id="KW-1185">Reference proteome</keyword>
<dbReference type="EMBL" id="JBBJCI010000204">
    <property type="protein sequence ID" value="KAK7241186.1"/>
    <property type="molecule type" value="Genomic_DNA"/>
</dbReference>
<dbReference type="PROSITE" id="PS00086">
    <property type="entry name" value="CYTOCHROME_P450"/>
    <property type="match status" value="1"/>
</dbReference>
<keyword evidence="2 7" id="KW-0349">Heme</keyword>
<dbReference type="InterPro" id="IPR036396">
    <property type="entry name" value="Cyt_P450_sf"/>
</dbReference>
<dbReference type="PANTHER" id="PTHR24291">
    <property type="entry name" value="CYTOCHROME P450 FAMILY 4"/>
    <property type="match status" value="1"/>
</dbReference>
<dbReference type="InterPro" id="IPR002401">
    <property type="entry name" value="Cyt_P450_E_grp-I"/>
</dbReference>
<protein>
    <submittedName>
        <fullName evidence="10">Cytochrome P450</fullName>
    </submittedName>
</protein>
<evidence type="ECO:0000313" key="10">
    <source>
        <dbReference type="EMBL" id="KAK7241186.1"/>
    </source>
</evidence>
<evidence type="ECO:0000313" key="11">
    <source>
        <dbReference type="Proteomes" id="UP001363151"/>
    </source>
</evidence>
<keyword evidence="6 7" id="KW-0503">Monooxygenase</keyword>
<feature type="compositionally biased region" description="Basic and acidic residues" evidence="8">
    <location>
        <begin position="561"/>
        <end position="572"/>
    </location>
</feature>
<reference evidence="10 11" key="1">
    <citation type="submission" date="2024-03" db="EMBL/GenBank/DDBJ databases">
        <title>Aureococcus anophagefferens CCMP1851 and Kratosvirus quantuckense: Draft genome of a second virus-susceptible host strain in the model system.</title>
        <authorList>
            <person name="Chase E."/>
            <person name="Truchon A.R."/>
            <person name="Schepens W."/>
            <person name="Wilhelm S.W."/>
        </authorList>
    </citation>
    <scope>NUCLEOTIDE SEQUENCE [LARGE SCALE GENOMIC DNA]</scope>
    <source>
        <strain evidence="10 11">CCMP1851</strain>
    </source>
</reference>
<feature type="region of interest" description="Disordered" evidence="8">
    <location>
        <begin position="558"/>
        <end position="581"/>
    </location>
</feature>
<evidence type="ECO:0000256" key="5">
    <source>
        <dbReference type="ARBA" id="ARBA00023004"/>
    </source>
</evidence>
<keyword evidence="3 7" id="KW-0479">Metal-binding</keyword>
<keyword evidence="5 7" id="KW-0408">Iron</keyword>
<dbReference type="Proteomes" id="UP001363151">
    <property type="component" value="Unassembled WGS sequence"/>
</dbReference>
<gene>
    <name evidence="10" type="ORF">SO694_00051170</name>
</gene>
<keyword evidence="9" id="KW-0732">Signal</keyword>
<keyword evidence="4 7" id="KW-0560">Oxidoreductase</keyword>
<feature type="signal peptide" evidence="9">
    <location>
        <begin position="1"/>
        <end position="23"/>
    </location>
</feature>
<proteinExistence type="inferred from homology"/>
<dbReference type="InterPro" id="IPR050196">
    <property type="entry name" value="Cytochrome_P450_Monoox"/>
</dbReference>
<evidence type="ECO:0000256" key="8">
    <source>
        <dbReference type="SAM" id="MobiDB-lite"/>
    </source>
</evidence>
<dbReference type="InterPro" id="IPR017972">
    <property type="entry name" value="Cyt_P450_CS"/>
</dbReference>
<dbReference type="Gene3D" id="1.10.630.10">
    <property type="entry name" value="Cytochrome P450"/>
    <property type="match status" value="1"/>
</dbReference>
<evidence type="ECO:0000256" key="9">
    <source>
        <dbReference type="SAM" id="SignalP"/>
    </source>
</evidence>
<feature type="chain" id="PRO_5045948991" evidence="9">
    <location>
        <begin position="24"/>
        <end position="685"/>
    </location>
</feature>
<sequence>MVAPARAGRWLALVVCQLLSVRPFMAPAVSPLAPRRVARSVMEKKADVVHTKEEKERELVPEKFGGPKFWRRFIEAKPESTYGAYAGSTYPGSKPGGLDSFRILFNNLLQFLLGNESEDGAAVAGWDWRGALERAGPGLMAKSIATGDLQTLVGGPLFLLLTKYHNELGPVFKLAFGPRSFIVVADPSIMRYILRDGAMNYDKGILAEILAPILGNGLIPADPDVWRRRRRVITPAFHKQWLASTLSLFDECTMELVDDLKARHATAEPAPLPATVDAWTAWKADDAQPRSLGAVDMEERFCSVSLDIIGRAVFDYDFGSAKAESPLVRAVYRCLIEAEKRTTAFIPFWLIPGAQFLPSQVAFKNDLDLLNAKLDELVAQAFEEQIDDDDMLEAGQEVTKASTERISLLRFLVTIRGEEASTGQLRDDLMTMLVAGHETTAALLTWTLYELFHPSKRAAGHLERLRAEVDANFALRKSENRTATAYADVVDCAFARLCLAEGLRLYPQPPLLIRRALDSDELPQPYADEDRVKIARGTDVFMSTWSLHKNPALWDEPESFDPTRWERKKEPGPDAPAGWRGYDPAKIPAQALYPTEQSADYAFLPFGAGNRRCVGDQFAILEATVMLTTLIREFDFEFALDDPSTLAPKTGLGGLPVADVGMRTGATIHTEHGLWMTAKPREHPS</sequence>
<dbReference type="PRINTS" id="PR00385">
    <property type="entry name" value="P450"/>
</dbReference>
<evidence type="ECO:0000256" key="3">
    <source>
        <dbReference type="ARBA" id="ARBA00022723"/>
    </source>
</evidence>
<dbReference type="Pfam" id="PF00067">
    <property type="entry name" value="p450"/>
    <property type="match status" value="1"/>
</dbReference>
<dbReference type="PRINTS" id="PR00463">
    <property type="entry name" value="EP450I"/>
</dbReference>
<evidence type="ECO:0000256" key="4">
    <source>
        <dbReference type="ARBA" id="ARBA00023002"/>
    </source>
</evidence>
<evidence type="ECO:0000256" key="6">
    <source>
        <dbReference type="ARBA" id="ARBA00023033"/>
    </source>
</evidence>